<dbReference type="InterPro" id="IPR019734">
    <property type="entry name" value="TPR_rpt"/>
</dbReference>
<evidence type="ECO:0000256" key="1">
    <source>
        <dbReference type="PROSITE-ProRule" id="PRU00339"/>
    </source>
</evidence>
<proteinExistence type="predicted"/>
<evidence type="ECO:0000313" key="3">
    <source>
        <dbReference type="EMBL" id="OGZ79178.1"/>
    </source>
</evidence>
<evidence type="ECO:0000256" key="2">
    <source>
        <dbReference type="SAM" id="Coils"/>
    </source>
</evidence>
<feature type="coiled-coil region" evidence="2">
    <location>
        <begin position="183"/>
        <end position="260"/>
    </location>
</feature>
<keyword evidence="1" id="KW-0802">TPR repeat</keyword>
<feature type="repeat" description="TPR" evidence="1">
    <location>
        <begin position="104"/>
        <end position="137"/>
    </location>
</feature>
<dbReference type="EMBL" id="MHPJ01000008">
    <property type="protein sequence ID" value="OGZ79178.1"/>
    <property type="molecule type" value="Genomic_DNA"/>
</dbReference>
<accession>A0A1G2IYG9</accession>
<keyword evidence="2" id="KW-0175">Coiled coil</keyword>
<sequence>MSLEKIEKADKLIKEGKAGQAVALIKEAIKESPNDPFYYYLLGTARIKSARLFLAKEAFLKANELLPRNAENLRALGWSKIMLDEIEEGRKDLREAISLDLMNYFAYADLAMSYFNYFDFKEGMDWLNRAIALSPKDPFILQNLKIAKEMQKQFSKVSEKQLEKMRKEKSNPNMQRAFRLSLLEQYSNRKALTRDEAEEMQKESRFNGVSASIVTDKQQEALTLENKSDKQKLKEFIKRRKEIEEELQEMLDERKSKFDLNYIKKIIYNEQDDDCLMQVVSIFDRGGDASELDNILEIVNDAWNYFPHKCLGGLCPMEKIVKENKHRRI</sequence>
<reference evidence="3 4" key="1">
    <citation type="journal article" date="2016" name="Nat. Commun.">
        <title>Thousands of microbial genomes shed light on interconnected biogeochemical processes in an aquifer system.</title>
        <authorList>
            <person name="Anantharaman K."/>
            <person name="Brown C.T."/>
            <person name="Hug L.A."/>
            <person name="Sharon I."/>
            <person name="Castelle C.J."/>
            <person name="Probst A.J."/>
            <person name="Thomas B.C."/>
            <person name="Singh A."/>
            <person name="Wilkins M.J."/>
            <person name="Karaoz U."/>
            <person name="Brodie E.L."/>
            <person name="Williams K.H."/>
            <person name="Hubbard S.S."/>
            <person name="Banfield J.F."/>
        </authorList>
    </citation>
    <scope>NUCLEOTIDE SEQUENCE [LARGE SCALE GENOMIC DNA]</scope>
</reference>
<dbReference type="SUPFAM" id="SSF48452">
    <property type="entry name" value="TPR-like"/>
    <property type="match status" value="1"/>
</dbReference>
<gene>
    <name evidence="3" type="ORF">A2358_04265</name>
</gene>
<protein>
    <submittedName>
        <fullName evidence="3">Uncharacterized protein</fullName>
    </submittedName>
</protein>
<dbReference type="STRING" id="1802223.A2358_04265"/>
<evidence type="ECO:0000313" key="4">
    <source>
        <dbReference type="Proteomes" id="UP000178650"/>
    </source>
</evidence>
<dbReference type="Gene3D" id="1.25.40.10">
    <property type="entry name" value="Tetratricopeptide repeat domain"/>
    <property type="match status" value="1"/>
</dbReference>
<name>A0A1G2IYG9_9BACT</name>
<organism evidence="3 4">
    <name type="scientific">Candidatus Staskawiczbacteria bacterium RIFOXYB1_FULL_37_44</name>
    <dbReference type="NCBI Taxonomy" id="1802223"/>
    <lineage>
        <taxon>Bacteria</taxon>
        <taxon>Candidatus Staskawicziibacteriota</taxon>
    </lineage>
</organism>
<dbReference type="Proteomes" id="UP000178650">
    <property type="component" value="Unassembled WGS sequence"/>
</dbReference>
<dbReference type="AlphaFoldDB" id="A0A1G2IYG9"/>
<dbReference type="InterPro" id="IPR011990">
    <property type="entry name" value="TPR-like_helical_dom_sf"/>
</dbReference>
<comment type="caution">
    <text evidence="3">The sequence shown here is derived from an EMBL/GenBank/DDBJ whole genome shotgun (WGS) entry which is preliminary data.</text>
</comment>
<dbReference type="SMART" id="SM00028">
    <property type="entry name" value="TPR"/>
    <property type="match status" value="4"/>
</dbReference>
<dbReference type="PROSITE" id="PS50005">
    <property type="entry name" value="TPR"/>
    <property type="match status" value="1"/>
</dbReference>